<dbReference type="Proteomes" id="UP000318571">
    <property type="component" value="Chromosome 9"/>
</dbReference>
<sequence length="225" mass="25718">MVPVSKISAQLIEKWYLRVLKLVTKLAFDIAATISDAHLANRKFFAAISGGEMVESIANPFKEDSKTFSMFDSVHLFKNINNNLVNRRTFRCPSFDELYHQECANAGRFAFKLLDQVLGPKLIEKTNVLLANSCFHNSTIQALQGFWNHVNVKDTYAHVQLRDNQQQPIDFENQDSLNFLMQFDCDIAHHLIKISSGNKKACLCFTWQNQFGDARTAVFMVLTTF</sequence>
<evidence type="ECO:0000313" key="1">
    <source>
        <dbReference type="EMBL" id="TRY71061.1"/>
    </source>
</evidence>
<organism evidence="1 2">
    <name type="scientific">Tigriopus californicus</name>
    <name type="common">Marine copepod</name>
    <dbReference type="NCBI Taxonomy" id="6832"/>
    <lineage>
        <taxon>Eukaryota</taxon>
        <taxon>Metazoa</taxon>
        <taxon>Ecdysozoa</taxon>
        <taxon>Arthropoda</taxon>
        <taxon>Crustacea</taxon>
        <taxon>Multicrustacea</taxon>
        <taxon>Hexanauplia</taxon>
        <taxon>Copepoda</taxon>
        <taxon>Harpacticoida</taxon>
        <taxon>Harpacticidae</taxon>
        <taxon>Tigriopus</taxon>
    </lineage>
</organism>
<feature type="non-terminal residue" evidence="1">
    <location>
        <position position="225"/>
    </location>
</feature>
<comment type="caution">
    <text evidence="1">The sequence shown here is derived from an EMBL/GenBank/DDBJ whole genome shotgun (WGS) entry which is preliminary data.</text>
</comment>
<dbReference type="EMBL" id="VCGU01000009">
    <property type="protein sequence ID" value="TRY71061.1"/>
    <property type="molecule type" value="Genomic_DNA"/>
</dbReference>
<name>A0A553P045_TIGCA</name>
<proteinExistence type="predicted"/>
<gene>
    <name evidence="1" type="ORF">TCAL_16415</name>
</gene>
<keyword evidence="2" id="KW-1185">Reference proteome</keyword>
<dbReference type="AlphaFoldDB" id="A0A553P045"/>
<accession>A0A553P045</accession>
<protein>
    <submittedName>
        <fullName evidence="1">Uncharacterized protein</fullName>
    </submittedName>
</protein>
<reference evidence="1 2" key="1">
    <citation type="journal article" date="2018" name="Nat. Ecol. Evol.">
        <title>Genomic signatures of mitonuclear coevolution across populations of Tigriopus californicus.</title>
        <authorList>
            <person name="Barreto F.S."/>
            <person name="Watson E.T."/>
            <person name="Lima T.G."/>
            <person name="Willett C.S."/>
            <person name="Edmands S."/>
            <person name="Li W."/>
            <person name="Burton R.S."/>
        </authorList>
    </citation>
    <scope>NUCLEOTIDE SEQUENCE [LARGE SCALE GENOMIC DNA]</scope>
    <source>
        <strain evidence="1 2">San Diego</strain>
    </source>
</reference>
<evidence type="ECO:0000313" key="2">
    <source>
        <dbReference type="Proteomes" id="UP000318571"/>
    </source>
</evidence>